<evidence type="ECO:0000259" key="2">
    <source>
        <dbReference type="PROSITE" id="PS51733"/>
    </source>
</evidence>
<keyword evidence="4" id="KW-1185">Reference proteome</keyword>
<dbReference type="NCBIfam" id="TIGR00121">
    <property type="entry name" value="birA_ligase"/>
    <property type="match status" value="1"/>
</dbReference>
<dbReference type="InterPro" id="IPR045864">
    <property type="entry name" value="aa-tRNA-synth_II/BPL/LPL"/>
</dbReference>
<name>A0A5N0T6W0_9GAMM</name>
<keyword evidence="1 3" id="KW-0436">Ligase</keyword>
<organism evidence="3 4">
    <name type="scientific">Marinihelvus fidelis</name>
    <dbReference type="NCBI Taxonomy" id="2613842"/>
    <lineage>
        <taxon>Bacteria</taxon>
        <taxon>Pseudomonadati</taxon>
        <taxon>Pseudomonadota</taxon>
        <taxon>Gammaproteobacteria</taxon>
        <taxon>Chromatiales</taxon>
        <taxon>Wenzhouxiangellaceae</taxon>
        <taxon>Marinihelvus</taxon>
    </lineage>
</organism>
<protein>
    <submittedName>
        <fullName evidence="3">Biotin--[acetyl-CoA-carboxylase] ligase</fullName>
        <ecNumber evidence="3">6.3.4.15</ecNumber>
    </submittedName>
</protein>
<sequence length="280" mass="29493">MGSGARRRMTEYADAGDTLVLSDVLEAAGSAGRRVALERVEDIDSTNAELLRRAPAERQAVALLAEHQSGGRGRRGRDWHSPRGRNVYLSLGWRFAPARSDLVMLPLVVAVAAARALKSLGATDIGIKWPNDLWLDGCKVGGCLVETTSSAGGMDAVIGVGLNVGMTGDPGARNIERQWADLRDQLPDLSRSRAAGALLAHLVRAAEAFSAAGFAGFAQDWVRMDVLRGRTVVIERDGAELDGRALGLGAGGGLLVDGPDGPVECMAGEVRVHTVDGRPL</sequence>
<dbReference type="PANTHER" id="PTHR12835:SF5">
    <property type="entry name" value="BIOTIN--PROTEIN LIGASE"/>
    <property type="match status" value="1"/>
</dbReference>
<dbReference type="Gene3D" id="3.30.930.10">
    <property type="entry name" value="Bira Bifunctional Protein, Domain 2"/>
    <property type="match status" value="1"/>
</dbReference>
<dbReference type="GO" id="GO:0004077">
    <property type="term" value="F:biotin--[biotin carboxyl-carrier protein] ligase activity"/>
    <property type="evidence" value="ECO:0007669"/>
    <property type="project" value="UniProtKB-EC"/>
</dbReference>
<dbReference type="Pfam" id="PF03099">
    <property type="entry name" value="BPL_LplA_LipB"/>
    <property type="match status" value="1"/>
</dbReference>
<gene>
    <name evidence="3" type="ORF">F3N42_12455</name>
</gene>
<dbReference type="InterPro" id="IPR004143">
    <property type="entry name" value="BPL_LPL_catalytic"/>
</dbReference>
<dbReference type="EMBL" id="VYXP01000007">
    <property type="protein sequence ID" value="KAA9130498.1"/>
    <property type="molecule type" value="Genomic_DNA"/>
</dbReference>
<dbReference type="PANTHER" id="PTHR12835">
    <property type="entry name" value="BIOTIN PROTEIN LIGASE"/>
    <property type="match status" value="1"/>
</dbReference>
<comment type="caution">
    <text evidence="3">The sequence shown here is derived from an EMBL/GenBank/DDBJ whole genome shotgun (WGS) entry which is preliminary data.</text>
</comment>
<evidence type="ECO:0000256" key="1">
    <source>
        <dbReference type="ARBA" id="ARBA00022598"/>
    </source>
</evidence>
<dbReference type="PROSITE" id="PS51733">
    <property type="entry name" value="BPL_LPL_CATALYTIC"/>
    <property type="match status" value="1"/>
</dbReference>
<evidence type="ECO:0000313" key="4">
    <source>
        <dbReference type="Proteomes" id="UP000325372"/>
    </source>
</evidence>
<accession>A0A5N0T6W0</accession>
<dbReference type="SUPFAM" id="SSF55681">
    <property type="entry name" value="Class II aaRS and biotin synthetases"/>
    <property type="match status" value="1"/>
</dbReference>
<dbReference type="EC" id="6.3.4.15" evidence="3"/>
<dbReference type="Proteomes" id="UP000325372">
    <property type="component" value="Unassembled WGS sequence"/>
</dbReference>
<feature type="domain" description="BPL/LPL catalytic" evidence="2">
    <location>
        <begin position="13"/>
        <end position="210"/>
    </location>
</feature>
<dbReference type="InterPro" id="IPR004408">
    <property type="entry name" value="Biotin_CoA_COase_ligase"/>
</dbReference>
<reference evidence="3 4" key="1">
    <citation type="submission" date="2019-09" db="EMBL/GenBank/DDBJ databases">
        <title>Wenzhouxiangella sp. Genome sequencing and assembly.</title>
        <authorList>
            <person name="Zhang R."/>
        </authorList>
    </citation>
    <scope>NUCLEOTIDE SEQUENCE [LARGE SCALE GENOMIC DNA]</scope>
    <source>
        <strain evidence="3 4">W260</strain>
    </source>
</reference>
<dbReference type="CDD" id="cd16442">
    <property type="entry name" value="BPL"/>
    <property type="match status" value="1"/>
</dbReference>
<dbReference type="GO" id="GO:0005737">
    <property type="term" value="C:cytoplasm"/>
    <property type="evidence" value="ECO:0007669"/>
    <property type="project" value="TreeGrafter"/>
</dbReference>
<evidence type="ECO:0000313" key="3">
    <source>
        <dbReference type="EMBL" id="KAA9130498.1"/>
    </source>
</evidence>
<proteinExistence type="predicted"/>
<dbReference type="AlphaFoldDB" id="A0A5N0T6W0"/>